<feature type="region of interest" description="Disordered" evidence="1">
    <location>
        <begin position="72"/>
        <end position="92"/>
    </location>
</feature>
<dbReference type="Proteomes" id="UP001371305">
    <property type="component" value="Unassembled WGS sequence"/>
</dbReference>
<dbReference type="EMBL" id="JBBUKT010000007">
    <property type="protein sequence ID" value="MEK7952387.1"/>
    <property type="molecule type" value="Genomic_DNA"/>
</dbReference>
<evidence type="ECO:0000313" key="4">
    <source>
        <dbReference type="Proteomes" id="UP001371305"/>
    </source>
</evidence>
<keyword evidence="4" id="KW-1185">Reference proteome</keyword>
<evidence type="ECO:0000313" key="3">
    <source>
        <dbReference type="EMBL" id="MEK7952387.1"/>
    </source>
</evidence>
<sequence>MGFEQYTVVTSDDLGKFEDRINDLLSEGWVLQGGVAMCPMKQDSASCVRMQWSQAMALPSRQVPVVDLEEEALPLPRSAGKSRKLDPPPAEL</sequence>
<protein>
    <submittedName>
        <fullName evidence="3">DUF1737 domain-containing protein</fullName>
    </submittedName>
</protein>
<dbReference type="InterPro" id="IPR013619">
    <property type="entry name" value="DUF1737"/>
</dbReference>
<reference evidence="3 4" key="1">
    <citation type="submission" date="2024-04" db="EMBL/GenBank/DDBJ databases">
        <title>Luteolibacter sp. isolated from soil.</title>
        <authorList>
            <person name="An J."/>
        </authorList>
    </citation>
    <scope>NUCLEOTIDE SEQUENCE [LARGE SCALE GENOMIC DNA]</scope>
    <source>
        <strain evidence="3 4">Y139</strain>
    </source>
</reference>
<accession>A0ABU9B052</accession>
<feature type="domain" description="DUF1737" evidence="2">
    <location>
        <begin position="4"/>
        <end position="39"/>
    </location>
</feature>
<name>A0ABU9B052_9BACT</name>
<proteinExistence type="predicted"/>
<comment type="caution">
    <text evidence="3">The sequence shown here is derived from an EMBL/GenBank/DDBJ whole genome shotgun (WGS) entry which is preliminary data.</text>
</comment>
<dbReference type="RefSeq" id="WP_341406144.1">
    <property type="nucleotide sequence ID" value="NZ_JBBUKT010000007.1"/>
</dbReference>
<gene>
    <name evidence="3" type="ORF">WKV53_17885</name>
</gene>
<evidence type="ECO:0000259" key="2">
    <source>
        <dbReference type="Pfam" id="PF08410"/>
    </source>
</evidence>
<organism evidence="3 4">
    <name type="scientific">Luteolibacter soli</name>
    <dbReference type="NCBI Taxonomy" id="3135280"/>
    <lineage>
        <taxon>Bacteria</taxon>
        <taxon>Pseudomonadati</taxon>
        <taxon>Verrucomicrobiota</taxon>
        <taxon>Verrucomicrobiia</taxon>
        <taxon>Verrucomicrobiales</taxon>
        <taxon>Verrucomicrobiaceae</taxon>
        <taxon>Luteolibacter</taxon>
    </lineage>
</organism>
<evidence type="ECO:0000256" key="1">
    <source>
        <dbReference type="SAM" id="MobiDB-lite"/>
    </source>
</evidence>
<dbReference type="Pfam" id="PF08410">
    <property type="entry name" value="DUF1737"/>
    <property type="match status" value="1"/>
</dbReference>